<dbReference type="EMBL" id="GIFC01006253">
    <property type="protein sequence ID" value="MXU88336.1"/>
    <property type="molecule type" value="Transcribed_RNA"/>
</dbReference>
<evidence type="ECO:0000256" key="1">
    <source>
        <dbReference type="SAM" id="MobiDB-lite"/>
    </source>
</evidence>
<feature type="region of interest" description="Disordered" evidence="1">
    <location>
        <begin position="33"/>
        <end position="62"/>
    </location>
</feature>
<reference evidence="2" key="1">
    <citation type="submission" date="2019-12" db="EMBL/GenBank/DDBJ databases">
        <title>An insight into the sialome of adult female Ixodes ricinus ticks feeding for 6 days.</title>
        <authorList>
            <person name="Perner J."/>
            <person name="Ribeiro J.M.C."/>
        </authorList>
    </citation>
    <scope>NUCLEOTIDE SEQUENCE</scope>
    <source>
        <strain evidence="2">Semi-engorged</strain>
        <tissue evidence="2">Salivary glands</tissue>
    </source>
</reference>
<protein>
    <submittedName>
        <fullName evidence="2">Putative secreted protein</fullName>
    </submittedName>
</protein>
<proteinExistence type="predicted"/>
<evidence type="ECO:0000313" key="2">
    <source>
        <dbReference type="EMBL" id="MXU88336.1"/>
    </source>
</evidence>
<organism evidence="2">
    <name type="scientific">Ixodes ricinus</name>
    <name type="common">Common tick</name>
    <name type="synonym">Acarus ricinus</name>
    <dbReference type="NCBI Taxonomy" id="34613"/>
    <lineage>
        <taxon>Eukaryota</taxon>
        <taxon>Metazoa</taxon>
        <taxon>Ecdysozoa</taxon>
        <taxon>Arthropoda</taxon>
        <taxon>Chelicerata</taxon>
        <taxon>Arachnida</taxon>
        <taxon>Acari</taxon>
        <taxon>Parasitiformes</taxon>
        <taxon>Ixodida</taxon>
        <taxon>Ixodoidea</taxon>
        <taxon>Ixodidae</taxon>
        <taxon>Ixodinae</taxon>
        <taxon>Ixodes</taxon>
    </lineage>
</organism>
<accession>A0A6B0UHC9</accession>
<sequence length="101" mass="10714">MPLPGWQQGVCLLAAAVPRLPLAPEPLPASPLLPGPTQVFGGRAGAGRRHGPRVPDLGQSRPRRAGRVVRRLCLLRTGARRPVVLAHGAEHAGHRGLQEKP</sequence>
<dbReference type="AlphaFoldDB" id="A0A6B0UHC9"/>
<name>A0A6B0UHC9_IXORI</name>